<name>U4LGP4_PYROM</name>
<dbReference type="InterPro" id="IPR018466">
    <property type="entry name" value="Kre9/Knh1-like_N"/>
</dbReference>
<reference evidence="5 6" key="1">
    <citation type="journal article" date="2013" name="PLoS Genet.">
        <title>The genome and development-dependent transcriptomes of Pyronema confluens: a window into fungal evolution.</title>
        <authorList>
            <person name="Traeger S."/>
            <person name="Altegoer F."/>
            <person name="Freitag M."/>
            <person name="Gabaldon T."/>
            <person name="Kempken F."/>
            <person name="Kumar A."/>
            <person name="Marcet-Houben M."/>
            <person name="Poggeler S."/>
            <person name="Stajich J.E."/>
            <person name="Nowrousian M."/>
        </authorList>
    </citation>
    <scope>NUCLEOTIDE SEQUENCE [LARGE SCALE GENOMIC DNA]</scope>
    <source>
        <strain evidence="6">CBS 100304</strain>
        <tissue evidence="5">Vegetative mycelium</tissue>
    </source>
</reference>
<protein>
    <submittedName>
        <fullName evidence="5">Similar to GPI anchored serine-threonine rich protein [Aspergillus fumigatus Af293] acc. no. XP_750113</fullName>
    </submittedName>
</protein>
<dbReference type="EMBL" id="HF935575">
    <property type="protein sequence ID" value="CCX10909.1"/>
    <property type="molecule type" value="Genomic_DNA"/>
</dbReference>
<dbReference type="OrthoDB" id="4094614at2759"/>
<organism evidence="5 6">
    <name type="scientific">Pyronema omphalodes (strain CBS 100304)</name>
    <name type="common">Pyronema confluens</name>
    <dbReference type="NCBI Taxonomy" id="1076935"/>
    <lineage>
        <taxon>Eukaryota</taxon>
        <taxon>Fungi</taxon>
        <taxon>Dikarya</taxon>
        <taxon>Ascomycota</taxon>
        <taxon>Pezizomycotina</taxon>
        <taxon>Pezizomycetes</taxon>
        <taxon>Pezizales</taxon>
        <taxon>Pyronemataceae</taxon>
        <taxon>Pyronema</taxon>
    </lineage>
</organism>
<dbReference type="Proteomes" id="UP000018144">
    <property type="component" value="Unassembled WGS sequence"/>
</dbReference>
<dbReference type="OMA" id="ITWQAKP"/>
<dbReference type="eggNOG" id="ENOG502S56Q">
    <property type="taxonomic scope" value="Eukaryota"/>
</dbReference>
<proteinExistence type="predicted"/>
<dbReference type="InterPro" id="IPR052982">
    <property type="entry name" value="SRP1/TIP1-like"/>
</dbReference>
<evidence type="ECO:0000313" key="6">
    <source>
        <dbReference type="Proteomes" id="UP000018144"/>
    </source>
</evidence>
<feature type="chain" id="PRO_5004652287" evidence="3">
    <location>
        <begin position="19"/>
        <end position="257"/>
    </location>
</feature>
<feature type="signal peptide" evidence="3">
    <location>
        <begin position="1"/>
        <end position="18"/>
    </location>
</feature>
<evidence type="ECO:0000259" key="4">
    <source>
        <dbReference type="Pfam" id="PF10342"/>
    </source>
</evidence>
<dbReference type="AlphaFoldDB" id="U4LGP4"/>
<dbReference type="PANTHER" id="PTHR40633">
    <property type="entry name" value="MATRIX PROTEIN, PUTATIVE (AFU_ORTHOLOGUE AFUA_8G05410)-RELATED"/>
    <property type="match status" value="1"/>
</dbReference>
<feature type="region of interest" description="Disordered" evidence="2">
    <location>
        <begin position="143"/>
        <end position="165"/>
    </location>
</feature>
<dbReference type="Pfam" id="PF10342">
    <property type="entry name" value="Kre9_KNH"/>
    <property type="match status" value="1"/>
</dbReference>
<keyword evidence="6" id="KW-1185">Reference proteome</keyword>
<dbReference type="PANTHER" id="PTHR40633:SF1">
    <property type="entry name" value="GPI ANCHORED SERINE-THREONINE RICH PROTEIN (AFU_ORTHOLOGUE AFUA_1G03630)"/>
    <property type="match status" value="1"/>
</dbReference>
<feature type="domain" description="Yeast cell wall synthesis Kre9/Knh1-like N-terminal" evidence="4">
    <location>
        <begin position="33"/>
        <end position="121"/>
    </location>
</feature>
<accession>U4LGP4</accession>
<evidence type="ECO:0000256" key="2">
    <source>
        <dbReference type="SAM" id="MobiDB-lite"/>
    </source>
</evidence>
<evidence type="ECO:0000256" key="3">
    <source>
        <dbReference type="SAM" id="SignalP"/>
    </source>
</evidence>
<evidence type="ECO:0000256" key="1">
    <source>
        <dbReference type="ARBA" id="ARBA00022729"/>
    </source>
</evidence>
<sequence>MRYSLFAVAAAIISSVQALTAPVGQPEGNPIHTPGLNDLVIAGKPYTITWTPTSEGPISLVLLRGPSENVKPIATIVEGIPNSGSYSWTPSTALEDDVTHYGIQLIQDKTGFYQYSTQFGVSNKKEPVSSSYIAPPAPISSTYATPSESAKPIQPVEESPVPEAPKPTIVYSTHTSTITACDCEESKIPVSSVVVPVPAPTGSGVPPTYNNNTQPGYSAPVPSATQPAGVPTFTGAANKLASGSMAVVAAGLVIALF</sequence>
<keyword evidence="1 3" id="KW-0732">Signal</keyword>
<evidence type="ECO:0000313" key="5">
    <source>
        <dbReference type="EMBL" id="CCX10909.1"/>
    </source>
</evidence>
<gene>
    <name evidence="5" type="ORF">PCON_10503</name>
</gene>